<dbReference type="RefSeq" id="WP_154380023.1">
    <property type="nucleotide sequence ID" value="NZ_WKJJ01000020.1"/>
</dbReference>
<dbReference type="InterPro" id="IPR046358">
    <property type="entry name" value="Flagellin_C"/>
</dbReference>
<keyword evidence="6" id="KW-0282">Flagellum</keyword>
<dbReference type="SUPFAM" id="SSF64518">
    <property type="entry name" value="Phase 1 flagellin"/>
    <property type="match status" value="1"/>
</dbReference>
<dbReference type="GO" id="GO:0005198">
    <property type="term" value="F:structural molecule activity"/>
    <property type="evidence" value="ECO:0007669"/>
    <property type="project" value="UniProtKB-UniRule"/>
</dbReference>
<keyword evidence="3" id="KW-0964">Secreted</keyword>
<protein>
    <recommendedName>
        <fullName evidence="3">Flagellin</fullName>
    </recommendedName>
</protein>
<accession>A0A7X2LUA8</accession>
<dbReference type="InterPro" id="IPR001029">
    <property type="entry name" value="Flagellin_N"/>
</dbReference>
<comment type="similarity">
    <text evidence="1 3">Belongs to the bacterial flagellin family.</text>
</comment>
<evidence type="ECO:0000256" key="1">
    <source>
        <dbReference type="ARBA" id="ARBA00005709"/>
    </source>
</evidence>
<reference evidence="6 7" key="1">
    <citation type="submission" date="2019-11" db="EMBL/GenBank/DDBJ databases">
        <title>Novel species isolated from a subtropical stream in China.</title>
        <authorList>
            <person name="Lu H."/>
        </authorList>
    </citation>
    <scope>NUCLEOTIDE SEQUENCE [LARGE SCALE GENOMIC DNA]</scope>
    <source>
        <strain evidence="6 7">FT92W</strain>
    </source>
</reference>
<evidence type="ECO:0000259" key="4">
    <source>
        <dbReference type="Pfam" id="PF00669"/>
    </source>
</evidence>
<sequence length="481" mass="48423">MQINTNIDAMTAGRSLLRSADDVGVSMARLSSGMRINSAKDDAAGMAISERLTAGVSGMNRAAKNVNDGISLLQVADGAASQLADNFQRIRELAVQAANGTYTTDDRRSIQGEVAALMKANADIIHGARFNNINLLDGSFRENFQVGDKVGQTISLAIPAVIPANQTQVKLVETPVMQVKAVGQVQGALATGSLVLNGAVVGASAAGINPGQNSFSAWAVARAINNANPPDITALAENKVTGTAGGVGAVQAGDLTINGISIGAFNGASTAAYAAAAAGAISGASGSTGVTASANGSVITLEAIDGRDISIGGSAAGSLGLAATMHHGTVTLTNTASIDADNLTIGGSNPGAAGFAGGIIPPQPTGATEMAVRAVGSGDPPIDLSTALSATNMLDFIDGKLDSINAMRSMLGATENRLAHAHDNLVNSVENASAARSRIRDTDYAAETMRLTRSQILQQAGTAMVAQANSLPNQALLLLRA</sequence>
<gene>
    <name evidence="6" type="ORF">GJ700_27470</name>
</gene>
<dbReference type="Gene3D" id="1.20.1330.10">
    <property type="entry name" value="f41 fragment of flagellin, N-terminal domain"/>
    <property type="match status" value="1"/>
</dbReference>
<dbReference type="Gene3D" id="2.170.280.10">
    <property type="entry name" value="f41 fragment of flagellin, middle domain"/>
    <property type="match status" value="1"/>
</dbReference>
<dbReference type="Gene3D" id="6.10.10.10">
    <property type="entry name" value="Flagellar export chaperone, C-terminal domain"/>
    <property type="match status" value="1"/>
</dbReference>
<keyword evidence="6" id="KW-0966">Cell projection</keyword>
<evidence type="ECO:0000313" key="6">
    <source>
        <dbReference type="EMBL" id="MRV75465.1"/>
    </source>
</evidence>
<dbReference type="InterPro" id="IPR001492">
    <property type="entry name" value="Flagellin"/>
</dbReference>
<dbReference type="GO" id="GO:0009288">
    <property type="term" value="C:bacterial-type flagellum"/>
    <property type="evidence" value="ECO:0007669"/>
    <property type="project" value="UniProtKB-SubCell"/>
</dbReference>
<dbReference type="PANTHER" id="PTHR42792">
    <property type="entry name" value="FLAGELLIN"/>
    <property type="match status" value="1"/>
</dbReference>
<keyword evidence="2 3" id="KW-0975">Bacterial flagellum</keyword>
<organism evidence="6 7">
    <name type="scientific">Pseudoduganella rivuli</name>
    <dbReference type="NCBI Taxonomy" id="2666085"/>
    <lineage>
        <taxon>Bacteria</taxon>
        <taxon>Pseudomonadati</taxon>
        <taxon>Pseudomonadota</taxon>
        <taxon>Betaproteobacteria</taxon>
        <taxon>Burkholderiales</taxon>
        <taxon>Oxalobacteraceae</taxon>
        <taxon>Telluria group</taxon>
        <taxon>Pseudoduganella</taxon>
    </lineage>
</organism>
<dbReference type="GO" id="GO:0005576">
    <property type="term" value="C:extracellular region"/>
    <property type="evidence" value="ECO:0007669"/>
    <property type="project" value="UniProtKB-SubCell"/>
</dbReference>
<comment type="caution">
    <text evidence="6">The sequence shown here is derived from an EMBL/GenBank/DDBJ whole genome shotgun (WGS) entry which is preliminary data.</text>
</comment>
<evidence type="ECO:0000259" key="5">
    <source>
        <dbReference type="Pfam" id="PF00700"/>
    </source>
</evidence>
<evidence type="ECO:0000256" key="2">
    <source>
        <dbReference type="ARBA" id="ARBA00023143"/>
    </source>
</evidence>
<dbReference type="Proteomes" id="UP000446768">
    <property type="component" value="Unassembled WGS sequence"/>
</dbReference>
<dbReference type="PRINTS" id="PR00207">
    <property type="entry name" value="FLAGELLIN"/>
</dbReference>
<keyword evidence="7" id="KW-1185">Reference proteome</keyword>
<comment type="function">
    <text evidence="3">Flagellin is the subunit protein which polymerizes to form the filaments of bacterial flagella.</text>
</comment>
<dbReference type="EMBL" id="WKJJ01000020">
    <property type="protein sequence ID" value="MRV75465.1"/>
    <property type="molecule type" value="Genomic_DNA"/>
</dbReference>
<dbReference type="Pfam" id="PF00669">
    <property type="entry name" value="Flagellin_N"/>
    <property type="match status" value="1"/>
</dbReference>
<dbReference type="PANTHER" id="PTHR42792:SF2">
    <property type="entry name" value="FLAGELLIN"/>
    <property type="match status" value="1"/>
</dbReference>
<feature type="domain" description="Flagellin N-terminal" evidence="4">
    <location>
        <begin position="3"/>
        <end position="139"/>
    </location>
</feature>
<evidence type="ECO:0000313" key="7">
    <source>
        <dbReference type="Proteomes" id="UP000446768"/>
    </source>
</evidence>
<comment type="subcellular location">
    <subcellularLocation>
        <location evidence="3">Secreted</location>
    </subcellularLocation>
    <subcellularLocation>
        <location evidence="3">Bacterial flagellum</location>
    </subcellularLocation>
</comment>
<proteinExistence type="inferred from homology"/>
<name>A0A7X2LUA8_9BURK</name>
<dbReference type="Pfam" id="PF00700">
    <property type="entry name" value="Flagellin_C"/>
    <property type="match status" value="1"/>
</dbReference>
<dbReference type="AlphaFoldDB" id="A0A7X2LUA8"/>
<feature type="domain" description="Flagellin C-terminal" evidence="5">
    <location>
        <begin position="394"/>
        <end position="478"/>
    </location>
</feature>
<dbReference type="InterPro" id="IPR042187">
    <property type="entry name" value="Flagellin_C_sub2"/>
</dbReference>
<evidence type="ECO:0000256" key="3">
    <source>
        <dbReference type="RuleBase" id="RU362073"/>
    </source>
</evidence>
<keyword evidence="6" id="KW-0969">Cilium</keyword>
<dbReference type="Gene3D" id="2.30.220.10">
    <property type="entry name" value="f41 fragment of flagellin, C-terminal domain"/>
    <property type="match status" value="1"/>
</dbReference>